<evidence type="ECO:0000313" key="4">
    <source>
        <dbReference type="EMBL" id="VWC95619.1"/>
    </source>
</evidence>
<dbReference type="AlphaFoldDB" id="A0A6J5IW98"/>
<dbReference type="Proteomes" id="UP000494301">
    <property type="component" value="Unassembled WGS sequence"/>
</dbReference>
<organism evidence="2 6">
    <name type="scientific">Burkholderia aenigmatica</name>
    <dbReference type="NCBI Taxonomy" id="2015348"/>
    <lineage>
        <taxon>Bacteria</taxon>
        <taxon>Pseudomonadati</taxon>
        <taxon>Pseudomonadota</taxon>
        <taxon>Betaproteobacteria</taxon>
        <taxon>Burkholderiales</taxon>
        <taxon>Burkholderiaceae</taxon>
        <taxon>Burkholderia</taxon>
        <taxon>Burkholderia cepacia complex</taxon>
    </lineage>
</organism>
<keyword evidence="5" id="KW-1185">Reference proteome</keyword>
<evidence type="ECO:0000313" key="6">
    <source>
        <dbReference type="Proteomes" id="UP000494301"/>
    </source>
</evidence>
<reference evidence="2 6" key="1">
    <citation type="submission" date="2020-04" db="EMBL/GenBank/DDBJ databases">
        <authorList>
            <person name="Depoorter E."/>
        </authorList>
    </citation>
    <scope>NUCLEOTIDE SEQUENCE [LARGE SCALE GENOMIC DNA]</scope>
    <source>
        <strain evidence="2 6">BCC0217</strain>
        <strain evidence="3">LMG 13014</strain>
        <strain evidence="4 5">R-17378</strain>
    </source>
</reference>
<keyword evidence="1" id="KW-0175">Coiled coil</keyword>
<dbReference type="Proteomes" id="UP000494261">
    <property type="component" value="Unassembled WGS sequence"/>
</dbReference>
<proteinExistence type="predicted"/>
<dbReference type="RefSeq" id="WP_006484156.1">
    <property type="nucleotide sequence ID" value="NZ_CABVQC010000031.1"/>
</dbReference>
<feature type="coiled-coil region" evidence="1">
    <location>
        <begin position="43"/>
        <end position="70"/>
    </location>
</feature>
<protein>
    <submittedName>
        <fullName evidence="2">Uncharacterized protein</fullName>
    </submittedName>
</protein>
<evidence type="ECO:0000313" key="5">
    <source>
        <dbReference type="Proteomes" id="UP000494120"/>
    </source>
</evidence>
<name>A0A6J5IW98_9BURK</name>
<dbReference type="EMBL" id="CABVQG010000018">
    <property type="protein sequence ID" value="VWC95619.1"/>
    <property type="molecule type" value="Genomic_DNA"/>
</dbReference>
<sequence>MTGNDLNDKLLLALGNIQGELRGIREMVQHGQQATNQRIDDLKQTVSDRIDGLEDRVKTLEGDHGKLMAKTAGLGGVAGGAMTALVEVVRYFATKG</sequence>
<dbReference type="EMBL" id="CABVQC010000031">
    <property type="protein sequence ID" value="VWB94405.1"/>
    <property type="molecule type" value="Genomic_DNA"/>
</dbReference>
<dbReference type="Proteomes" id="UP000494120">
    <property type="component" value="Unassembled WGS sequence"/>
</dbReference>
<accession>A0A6J5IW98</accession>
<gene>
    <name evidence="3" type="ORF">BLA13014_04402</name>
    <name evidence="4" type="ORF">BLA17378_04878</name>
    <name evidence="2" type="ORF">BLA3211_02009</name>
</gene>
<evidence type="ECO:0000313" key="2">
    <source>
        <dbReference type="EMBL" id="CAB3962939.1"/>
    </source>
</evidence>
<evidence type="ECO:0000313" key="3">
    <source>
        <dbReference type="EMBL" id="VWB94405.1"/>
    </source>
</evidence>
<evidence type="ECO:0000256" key="1">
    <source>
        <dbReference type="SAM" id="Coils"/>
    </source>
</evidence>
<dbReference type="EMBL" id="CABWIL020000006">
    <property type="protein sequence ID" value="CAB3962939.1"/>
    <property type="molecule type" value="Genomic_DNA"/>
</dbReference>